<dbReference type="ExpressionAtlas" id="A0A6I8V055">
    <property type="expression patterns" value="baseline"/>
</dbReference>
<feature type="chain" id="PRO_5026339374" evidence="2">
    <location>
        <begin position="19"/>
        <end position="540"/>
    </location>
</feature>
<gene>
    <name evidence="4" type="primary">Mur11Da</name>
</gene>
<dbReference type="InParanoid" id="A0A6I8V055"/>
<evidence type="ECO:0000256" key="2">
    <source>
        <dbReference type="SAM" id="SignalP"/>
    </source>
</evidence>
<protein>
    <submittedName>
        <fullName evidence="4">Mucin-5AC isoform X1</fullName>
    </submittedName>
</protein>
<feature type="signal peptide" evidence="2">
    <location>
        <begin position="1"/>
        <end position="18"/>
    </location>
</feature>
<feature type="compositionally biased region" description="Low complexity" evidence="1">
    <location>
        <begin position="234"/>
        <end position="396"/>
    </location>
</feature>
<dbReference type="AlphaFoldDB" id="A0A6I8V055"/>
<feature type="compositionally biased region" description="Polar residues" evidence="1">
    <location>
        <begin position="397"/>
        <end position="407"/>
    </location>
</feature>
<dbReference type="KEGG" id="dpo:6901100"/>
<feature type="region of interest" description="Disordered" evidence="1">
    <location>
        <begin position="184"/>
        <end position="442"/>
    </location>
</feature>
<dbReference type="Proteomes" id="UP000001819">
    <property type="component" value="Chromosome X"/>
</dbReference>
<reference evidence="4" key="1">
    <citation type="submission" date="2025-08" db="UniProtKB">
        <authorList>
            <consortium name="RefSeq"/>
        </authorList>
    </citation>
    <scope>IDENTIFICATION</scope>
    <source>
        <strain evidence="4">MV-25-SWS-2005</strain>
        <tissue evidence="4">Whole body</tissue>
    </source>
</reference>
<keyword evidence="3" id="KW-1185">Reference proteome</keyword>
<name>A0A6I8V055_DROPS</name>
<keyword evidence="2" id="KW-0732">Signal</keyword>
<organism evidence="3 4">
    <name type="scientific">Drosophila pseudoobscura pseudoobscura</name>
    <name type="common">Fruit fly</name>
    <dbReference type="NCBI Taxonomy" id="46245"/>
    <lineage>
        <taxon>Eukaryota</taxon>
        <taxon>Metazoa</taxon>
        <taxon>Ecdysozoa</taxon>
        <taxon>Arthropoda</taxon>
        <taxon>Hexapoda</taxon>
        <taxon>Insecta</taxon>
        <taxon>Pterygota</taxon>
        <taxon>Neoptera</taxon>
        <taxon>Endopterygota</taxon>
        <taxon>Diptera</taxon>
        <taxon>Brachycera</taxon>
        <taxon>Muscomorpha</taxon>
        <taxon>Ephydroidea</taxon>
        <taxon>Drosophilidae</taxon>
        <taxon>Drosophila</taxon>
        <taxon>Sophophora</taxon>
    </lineage>
</organism>
<evidence type="ECO:0000313" key="4">
    <source>
        <dbReference type="RefSeq" id="XP_002134576.2"/>
    </source>
</evidence>
<evidence type="ECO:0000256" key="1">
    <source>
        <dbReference type="SAM" id="MobiDB-lite"/>
    </source>
</evidence>
<feature type="compositionally biased region" description="Low complexity" evidence="1">
    <location>
        <begin position="408"/>
        <end position="442"/>
    </location>
</feature>
<dbReference type="RefSeq" id="XP_002134576.2">
    <property type="nucleotide sequence ID" value="XM_002134540.3"/>
</dbReference>
<feature type="compositionally biased region" description="Polar residues" evidence="1">
    <location>
        <begin position="216"/>
        <end position="233"/>
    </location>
</feature>
<evidence type="ECO:0000313" key="3">
    <source>
        <dbReference type="Proteomes" id="UP000001819"/>
    </source>
</evidence>
<dbReference type="Bgee" id="FBgn0243694">
    <property type="expression patterns" value="Expressed in female reproductive system and 1 other cell type or tissue"/>
</dbReference>
<proteinExistence type="predicted"/>
<dbReference type="FunCoup" id="A0A6I8V055">
    <property type="interactions" value="1"/>
</dbReference>
<feature type="compositionally biased region" description="Low complexity" evidence="1">
    <location>
        <begin position="184"/>
        <end position="215"/>
    </location>
</feature>
<accession>A0A6I8V055</accession>
<sequence>MMFAIACFSLVLPALTLSQGYLKEYFPRRQYLHEAKANRQYDYEPCGGRVCASNGYRYTSFANICRLNDYNIRLVFAGYAEFVEVDSIYCHQPPRDVGYYYRPQLSLESPQVGYSPHVPCIPVTRPHIGPHDTAESTRAFSFSGYSLPAFPYWFFNTAMSPTRPVAESKIYSYQAPHTRKRPVTYYYSEPTTEATTTSTTYNPLTTTEASATSTSNDPLRTTQTEASTTTNDPSTITSIVASTKSTTTSTETSKTSVTNDPSTETTEASTTSITNDPSTTTTPEASTTSTTKFPSTTTNTEVSTTGTTNDLSTTTNGVFTTSTTIGPSTARTTKASTTSVTKDPSTTTTSESSTTSTSNDQSATTITTTNNDNSTTTITETSPTTTTNDLSTTITDFSTASITNDPITKTSTGVSTTSTTNDPSTTTTTEASTTSSSTESNSAVDRVTIQITGSNGRSLRFSLSDLASEGVTCNDVYTLEVTRGSTVLFQFAGCAGADSTFPTTVGSTILSDSTTNPKTKPPSYLFYHTSTRVIQTHNTR</sequence>